<dbReference type="RefSeq" id="WP_284391236.1">
    <property type="nucleotide sequence ID" value="NZ_BSNG01000001.1"/>
</dbReference>
<dbReference type="Gene3D" id="1.10.260.40">
    <property type="entry name" value="lambda repressor-like DNA-binding domains"/>
    <property type="match status" value="1"/>
</dbReference>
<evidence type="ECO:0000259" key="5">
    <source>
        <dbReference type="PROSITE" id="PS50932"/>
    </source>
</evidence>
<dbReference type="InterPro" id="IPR010982">
    <property type="entry name" value="Lambda_DNA-bd_dom_sf"/>
</dbReference>
<reference evidence="6" key="2">
    <citation type="submission" date="2023-01" db="EMBL/GenBank/DDBJ databases">
        <title>Draft genome sequence of Devosia yakushimensis strain NBRC 103855.</title>
        <authorList>
            <person name="Sun Q."/>
            <person name="Mori K."/>
        </authorList>
    </citation>
    <scope>NUCLEOTIDE SEQUENCE</scope>
    <source>
        <strain evidence="6">NBRC 103855</strain>
    </source>
</reference>
<dbReference type="PROSITE" id="PS50932">
    <property type="entry name" value="HTH_LACI_2"/>
    <property type="match status" value="1"/>
</dbReference>
<dbReference type="SMART" id="SM00354">
    <property type="entry name" value="HTH_LACI"/>
    <property type="match status" value="1"/>
</dbReference>
<protein>
    <submittedName>
        <fullName evidence="6">LacI family transcriptional regulator</fullName>
    </submittedName>
</protein>
<dbReference type="SUPFAM" id="SSF53822">
    <property type="entry name" value="Periplasmic binding protein-like I"/>
    <property type="match status" value="1"/>
</dbReference>
<keyword evidence="2" id="KW-0238">DNA-binding</keyword>
<feature type="region of interest" description="Disordered" evidence="4">
    <location>
        <begin position="339"/>
        <end position="358"/>
    </location>
</feature>
<dbReference type="SUPFAM" id="SSF47413">
    <property type="entry name" value="lambda repressor-like DNA-binding domains"/>
    <property type="match status" value="1"/>
</dbReference>
<keyword evidence="1" id="KW-0805">Transcription regulation</keyword>
<dbReference type="InterPro" id="IPR046335">
    <property type="entry name" value="LacI/GalR-like_sensor"/>
</dbReference>
<dbReference type="Gene3D" id="3.40.50.2300">
    <property type="match status" value="2"/>
</dbReference>
<evidence type="ECO:0000313" key="6">
    <source>
        <dbReference type="EMBL" id="GLQ10551.1"/>
    </source>
</evidence>
<feature type="domain" description="HTH lacI-type" evidence="5">
    <location>
        <begin position="7"/>
        <end position="61"/>
    </location>
</feature>
<dbReference type="Pfam" id="PF13377">
    <property type="entry name" value="Peripla_BP_3"/>
    <property type="match status" value="1"/>
</dbReference>
<feature type="compositionally biased region" description="Polar residues" evidence="4">
    <location>
        <begin position="341"/>
        <end position="358"/>
    </location>
</feature>
<reference evidence="6" key="1">
    <citation type="journal article" date="2014" name="Int. J. Syst. Evol. Microbiol.">
        <title>Complete genome of a new Firmicutes species belonging to the dominant human colonic microbiota ('Ruminococcus bicirculans') reveals two chromosomes and a selective capacity to utilize plant glucans.</title>
        <authorList>
            <consortium name="NISC Comparative Sequencing Program"/>
            <person name="Wegmann U."/>
            <person name="Louis P."/>
            <person name="Goesmann A."/>
            <person name="Henrissat B."/>
            <person name="Duncan S.H."/>
            <person name="Flint H.J."/>
        </authorList>
    </citation>
    <scope>NUCLEOTIDE SEQUENCE</scope>
    <source>
        <strain evidence="6">NBRC 103855</strain>
    </source>
</reference>
<sequence length="358" mass="38831">MSRTGKTTLADIATKTGYGTNTVSLALRGSTRISQEARDIIAKAAADLDYVPNNSAKSLVLKKSHTVGMLVEYLTNPQPTAVATELQREMSERGYGVLFATSSTPEQETAAIEMFRRHGVDGLLIYPVDHTSIEHLRKLRARNFPVVMLVGMRDTGLDAVGVDEFQASYDATTHLIALGHTKIGALGPLVDKPLKIDGFRHAHRVHGLPLDERQIVEPVGFSMGAGYDGMRELVAREFGLTALFASSDMYGLGAMRWAKDNGVSVPEQLSIVGYDNIEFGEFSHTSLTSVRNDGATLAKAAVERLMQLIDCDAKLPAPTLNLLPGELIIRESSARPGARSWVNTDQAQANRAQISAKK</sequence>
<dbReference type="Proteomes" id="UP001161406">
    <property type="component" value="Unassembled WGS sequence"/>
</dbReference>
<keyword evidence="3" id="KW-0804">Transcription</keyword>
<evidence type="ECO:0000313" key="7">
    <source>
        <dbReference type="Proteomes" id="UP001161406"/>
    </source>
</evidence>
<dbReference type="PANTHER" id="PTHR30146">
    <property type="entry name" value="LACI-RELATED TRANSCRIPTIONAL REPRESSOR"/>
    <property type="match status" value="1"/>
</dbReference>
<evidence type="ECO:0000256" key="2">
    <source>
        <dbReference type="ARBA" id="ARBA00023125"/>
    </source>
</evidence>
<gene>
    <name evidence="6" type="ORF">GCM10007913_24830</name>
</gene>
<evidence type="ECO:0000256" key="3">
    <source>
        <dbReference type="ARBA" id="ARBA00023163"/>
    </source>
</evidence>
<dbReference type="Pfam" id="PF00356">
    <property type="entry name" value="LacI"/>
    <property type="match status" value="1"/>
</dbReference>
<name>A0ABQ5UGE4_9HYPH</name>
<proteinExistence type="predicted"/>
<organism evidence="6 7">
    <name type="scientific">Devosia yakushimensis</name>
    <dbReference type="NCBI Taxonomy" id="470028"/>
    <lineage>
        <taxon>Bacteria</taxon>
        <taxon>Pseudomonadati</taxon>
        <taxon>Pseudomonadota</taxon>
        <taxon>Alphaproteobacteria</taxon>
        <taxon>Hyphomicrobiales</taxon>
        <taxon>Devosiaceae</taxon>
        <taxon>Devosia</taxon>
    </lineage>
</organism>
<dbReference type="InterPro" id="IPR028082">
    <property type="entry name" value="Peripla_BP_I"/>
</dbReference>
<evidence type="ECO:0000256" key="4">
    <source>
        <dbReference type="SAM" id="MobiDB-lite"/>
    </source>
</evidence>
<dbReference type="CDD" id="cd01392">
    <property type="entry name" value="HTH_LacI"/>
    <property type="match status" value="1"/>
</dbReference>
<dbReference type="CDD" id="cd06267">
    <property type="entry name" value="PBP1_LacI_sugar_binding-like"/>
    <property type="match status" value="1"/>
</dbReference>
<dbReference type="InterPro" id="IPR000843">
    <property type="entry name" value="HTH_LacI"/>
</dbReference>
<evidence type="ECO:0000256" key="1">
    <source>
        <dbReference type="ARBA" id="ARBA00023015"/>
    </source>
</evidence>
<comment type="caution">
    <text evidence="6">The sequence shown here is derived from an EMBL/GenBank/DDBJ whole genome shotgun (WGS) entry which is preliminary data.</text>
</comment>
<dbReference type="EMBL" id="BSNG01000001">
    <property type="protein sequence ID" value="GLQ10551.1"/>
    <property type="molecule type" value="Genomic_DNA"/>
</dbReference>
<accession>A0ABQ5UGE4</accession>
<dbReference type="PANTHER" id="PTHR30146:SF109">
    <property type="entry name" value="HTH-TYPE TRANSCRIPTIONAL REGULATOR GALS"/>
    <property type="match status" value="1"/>
</dbReference>
<keyword evidence="7" id="KW-1185">Reference proteome</keyword>